<dbReference type="EMBL" id="CAJOBA010046411">
    <property type="protein sequence ID" value="CAF4189037.1"/>
    <property type="molecule type" value="Genomic_DNA"/>
</dbReference>
<name>A0A8S2S9A3_9BILA</name>
<dbReference type="AlphaFoldDB" id="A0A8S2S9A3"/>
<evidence type="ECO:0000313" key="1">
    <source>
        <dbReference type="EMBL" id="CAF1380554.1"/>
    </source>
</evidence>
<dbReference type="Proteomes" id="UP000682733">
    <property type="component" value="Unassembled WGS sequence"/>
</dbReference>
<evidence type="ECO:0000313" key="2">
    <source>
        <dbReference type="EMBL" id="CAF4189037.1"/>
    </source>
</evidence>
<reference evidence="2" key="1">
    <citation type="submission" date="2021-02" db="EMBL/GenBank/DDBJ databases">
        <authorList>
            <person name="Nowell W R."/>
        </authorList>
    </citation>
    <scope>NUCLEOTIDE SEQUENCE</scope>
</reference>
<sequence length="137" mass="15158">MCANMNGERCKTETLIDGLQRVTCCCKNNYCNNLILQPSTCLICTDKDTTQCSNPVTTNCTNTTQPGEQQCGEVKYGISAPTERCYSARVRREWNVFLDPVQRGIVSASVCDGCNNESVLDLTIQKCCCNGYLCNKD</sequence>
<evidence type="ECO:0000313" key="4">
    <source>
        <dbReference type="Proteomes" id="UP000682733"/>
    </source>
</evidence>
<organism evidence="2 4">
    <name type="scientific">Didymodactylos carnosus</name>
    <dbReference type="NCBI Taxonomy" id="1234261"/>
    <lineage>
        <taxon>Eukaryota</taxon>
        <taxon>Metazoa</taxon>
        <taxon>Spiralia</taxon>
        <taxon>Gnathifera</taxon>
        <taxon>Rotifera</taxon>
        <taxon>Eurotatoria</taxon>
        <taxon>Bdelloidea</taxon>
        <taxon>Philodinida</taxon>
        <taxon>Philodinidae</taxon>
        <taxon>Didymodactylos</taxon>
    </lineage>
</organism>
<accession>A0A8S2S9A3</accession>
<dbReference type="Proteomes" id="UP000677228">
    <property type="component" value="Unassembled WGS sequence"/>
</dbReference>
<comment type="caution">
    <text evidence="2">The sequence shown here is derived from an EMBL/GenBank/DDBJ whole genome shotgun (WGS) entry which is preliminary data.</text>
</comment>
<gene>
    <name evidence="1" type="ORF">OVA965_LOCUS32086</name>
    <name evidence="3" type="ORF">SRO942_LOCUS33712</name>
    <name evidence="2" type="ORF">TMI583_LOCUS32941</name>
</gene>
<dbReference type="Proteomes" id="UP000681722">
    <property type="component" value="Unassembled WGS sequence"/>
</dbReference>
<protein>
    <submittedName>
        <fullName evidence="2">Uncharacterized protein</fullName>
    </submittedName>
</protein>
<proteinExistence type="predicted"/>
<dbReference type="EMBL" id="CAJOBC010082687">
    <property type="protein sequence ID" value="CAF4290264.1"/>
    <property type="molecule type" value="Genomic_DNA"/>
</dbReference>
<dbReference type="EMBL" id="CAJNOK010024719">
    <property type="protein sequence ID" value="CAF1380554.1"/>
    <property type="molecule type" value="Genomic_DNA"/>
</dbReference>
<evidence type="ECO:0000313" key="3">
    <source>
        <dbReference type="EMBL" id="CAF4290264.1"/>
    </source>
</evidence>